<organism evidence="2 3">
    <name type="scientific">Hibiscus trionum</name>
    <name type="common">Flower of an hour</name>
    <dbReference type="NCBI Taxonomy" id="183268"/>
    <lineage>
        <taxon>Eukaryota</taxon>
        <taxon>Viridiplantae</taxon>
        <taxon>Streptophyta</taxon>
        <taxon>Embryophyta</taxon>
        <taxon>Tracheophyta</taxon>
        <taxon>Spermatophyta</taxon>
        <taxon>Magnoliopsida</taxon>
        <taxon>eudicotyledons</taxon>
        <taxon>Gunneridae</taxon>
        <taxon>Pentapetalae</taxon>
        <taxon>rosids</taxon>
        <taxon>malvids</taxon>
        <taxon>Malvales</taxon>
        <taxon>Malvaceae</taxon>
        <taxon>Malvoideae</taxon>
        <taxon>Hibiscus</taxon>
    </lineage>
</organism>
<keyword evidence="1" id="KW-0472">Membrane</keyword>
<evidence type="ECO:0000313" key="3">
    <source>
        <dbReference type="Proteomes" id="UP001165190"/>
    </source>
</evidence>
<evidence type="ECO:0000256" key="1">
    <source>
        <dbReference type="SAM" id="Phobius"/>
    </source>
</evidence>
<name>A0A9W7GPH3_HIBTR</name>
<feature type="transmembrane region" description="Helical" evidence="1">
    <location>
        <begin position="36"/>
        <end position="59"/>
    </location>
</feature>
<keyword evidence="3" id="KW-1185">Reference proteome</keyword>
<protein>
    <submittedName>
        <fullName evidence="2">Uncharacterized protein</fullName>
    </submittedName>
</protein>
<comment type="caution">
    <text evidence="2">The sequence shown here is derived from an EMBL/GenBank/DDBJ whole genome shotgun (WGS) entry which is preliminary data.</text>
</comment>
<keyword evidence="1" id="KW-0812">Transmembrane</keyword>
<gene>
    <name evidence="2" type="ORF">HRI_000007500</name>
</gene>
<accession>A0A9W7GPH3</accession>
<sequence length="102" mass="12071">MDSQKIFGWELHDGYIFSPFNRSNLGFPPADDSARVLYPLLFLLNFLSIFNKAFLLYFFPDSPFSDYVFFSHHSNQKTWKSFDSKQLIFQEAPELYQPDARN</sequence>
<evidence type="ECO:0000313" key="2">
    <source>
        <dbReference type="EMBL" id="GMI63382.1"/>
    </source>
</evidence>
<dbReference type="EMBL" id="BSYR01000001">
    <property type="protein sequence ID" value="GMI63382.1"/>
    <property type="molecule type" value="Genomic_DNA"/>
</dbReference>
<proteinExistence type="predicted"/>
<keyword evidence="1" id="KW-1133">Transmembrane helix</keyword>
<dbReference type="AlphaFoldDB" id="A0A9W7GPH3"/>
<dbReference type="Proteomes" id="UP001165190">
    <property type="component" value="Unassembled WGS sequence"/>
</dbReference>
<reference evidence="2" key="1">
    <citation type="submission" date="2023-05" db="EMBL/GenBank/DDBJ databases">
        <title>Genome and transcriptome analyses reveal genes involved in the formation of fine ridges on petal epidermal cells in Hibiscus trionum.</title>
        <authorList>
            <person name="Koshimizu S."/>
            <person name="Masuda S."/>
            <person name="Ishii T."/>
            <person name="Shirasu K."/>
            <person name="Hoshino A."/>
            <person name="Arita M."/>
        </authorList>
    </citation>
    <scope>NUCLEOTIDE SEQUENCE</scope>
    <source>
        <strain evidence="2">Hamamatsu line</strain>
    </source>
</reference>